<keyword evidence="2" id="KW-1185">Reference proteome</keyword>
<dbReference type="Gramene" id="AUR62013258-RA">
    <property type="protein sequence ID" value="AUR62013258-RA:cds"/>
    <property type="gene ID" value="AUR62013258"/>
</dbReference>
<dbReference type="Proteomes" id="UP000596660">
    <property type="component" value="Unplaced"/>
</dbReference>
<organism evidence="1 2">
    <name type="scientific">Chenopodium quinoa</name>
    <name type="common">Quinoa</name>
    <dbReference type="NCBI Taxonomy" id="63459"/>
    <lineage>
        <taxon>Eukaryota</taxon>
        <taxon>Viridiplantae</taxon>
        <taxon>Streptophyta</taxon>
        <taxon>Embryophyta</taxon>
        <taxon>Tracheophyta</taxon>
        <taxon>Spermatophyta</taxon>
        <taxon>Magnoliopsida</taxon>
        <taxon>eudicotyledons</taxon>
        <taxon>Gunneridae</taxon>
        <taxon>Pentapetalae</taxon>
        <taxon>Caryophyllales</taxon>
        <taxon>Chenopodiaceae</taxon>
        <taxon>Chenopodioideae</taxon>
        <taxon>Atripliceae</taxon>
        <taxon>Chenopodium</taxon>
    </lineage>
</organism>
<proteinExistence type="predicted"/>
<reference evidence="1" key="1">
    <citation type="journal article" date="2017" name="Nature">
        <title>The genome of Chenopodium quinoa.</title>
        <authorList>
            <person name="Jarvis D.E."/>
            <person name="Ho Y.S."/>
            <person name="Lightfoot D.J."/>
            <person name="Schmoeckel S.M."/>
            <person name="Li B."/>
            <person name="Borm T.J.A."/>
            <person name="Ohyanagi H."/>
            <person name="Mineta K."/>
            <person name="Michell C.T."/>
            <person name="Saber N."/>
            <person name="Kharbatia N.M."/>
            <person name="Rupper R.R."/>
            <person name="Sharp A.R."/>
            <person name="Dally N."/>
            <person name="Boughton B.A."/>
            <person name="Woo Y.H."/>
            <person name="Gao G."/>
            <person name="Schijlen E.G.W.M."/>
            <person name="Guo X."/>
            <person name="Momin A.A."/>
            <person name="Negrao S."/>
            <person name="Al-Babili S."/>
            <person name="Gehring C."/>
            <person name="Roessner U."/>
            <person name="Jung C."/>
            <person name="Murphy K."/>
            <person name="Arold S.T."/>
            <person name="Gojobori T."/>
            <person name="van der Linden C.G."/>
            <person name="van Loo E.N."/>
            <person name="Jellen E.N."/>
            <person name="Maughan P.J."/>
            <person name="Tester M."/>
        </authorList>
    </citation>
    <scope>NUCLEOTIDE SEQUENCE [LARGE SCALE GENOMIC DNA]</scope>
    <source>
        <strain evidence="1">cv. PI 614886</strain>
    </source>
</reference>
<dbReference type="EnsemblPlants" id="AUR62013258-RA">
    <property type="protein sequence ID" value="AUR62013258-RA:cds"/>
    <property type="gene ID" value="AUR62013258"/>
</dbReference>
<name>A0A803LH11_CHEQI</name>
<evidence type="ECO:0000313" key="1">
    <source>
        <dbReference type="EnsemblPlants" id="AUR62013258-RA:cds"/>
    </source>
</evidence>
<evidence type="ECO:0000313" key="2">
    <source>
        <dbReference type="Proteomes" id="UP000596660"/>
    </source>
</evidence>
<protein>
    <submittedName>
        <fullName evidence="1">Uncharacterized protein</fullName>
    </submittedName>
</protein>
<dbReference type="AlphaFoldDB" id="A0A803LH11"/>
<accession>A0A803LH11</accession>
<reference evidence="1" key="2">
    <citation type="submission" date="2021-03" db="UniProtKB">
        <authorList>
            <consortium name="EnsemblPlants"/>
        </authorList>
    </citation>
    <scope>IDENTIFICATION</scope>
</reference>
<sequence length="358" mass="39732">MLDEEFYAELVGILKRDDKDSFVELLDENPEHVESCLMILCAKHKSKKCLTALVTGEVCEPPPPPEGCATCIHGVAYVYPDPDVINIMLMRGAIRDCNIKCKVGFPSNYGTPLFLALDSLSHPAVSHLDSWCLGDSIIKLIVLLCMWETKQRLDSARLLACHTESVNDIAWTLLQDGKLKQLAALLLVARDEAMAPTETGMTIQQHLTNEIDGLSSEVDFDNSMLMDARVLFDVFDRAGEALSSYCITMFKPIPPEKVLVDVVGLLKEADTLRPDNIIMESSSSSSHLHTFAGQNGKLVYSQLHWDPLLGRLKSREVLKFSSSVPEARSLSTVAGSSIPLRRHLAYVAFKLKRGIRYL</sequence>